<protein>
    <recommendedName>
        <fullName evidence="4">Lipoprotein</fullName>
    </recommendedName>
</protein>
<keyword evidence="3" id="KW-1185">Reference proteome</keyword>
<evidence type="ECO:0000256" key="1">
    <source>
        <dbReference type="SAM" id="SignalP"/>
    </source>
</evidence>
<dbReference type="AlphaFoldDB" id="A0A0B7GV36"/>
<accession>A0A0B7GV36</accession>
<keyword evidence="1" id="KW-0732">Signal</keyword>
<dbReference type="PROSITE" id="PS51257">
    <property type="entry name" value="PROKAR_LIPOPROTEIN"/>
    <property type="match status" value="1"/>
</dbReference>
<feature type="chain" id="PRO_5030004828" description="Lipoprotein" evidence="1">
    <location>
        <begin position="28"/>
        <end position="146"/>
    </location>
</feature>
<feature type="signal peptide" evidence="1">
    <location>
        <begin position="1"/>
        <end position="27"/>
    </location>
</feature>
<organism evidence="2 3">
    <name type="scientific">Treponema phagedenis</name>
    <dbReference type="NCBI Taxonomy" id="162"/>
    <lineage>
        <taxon>Bacteria</taxon>
        <taxon>Pseudomonadati</taxon>
        <taxon>Spirochaetota</taxon>
        <taxon>Spirochaetia</taxon>
        <taxon>Spirochaetales</taxon>
        <taxon>Treponemataceae</taxon>
        <taxon>Treponema</taxon>
    </lineage>
</organism>
<evidence type="ECO:0008006" key="4">
    <source>
        <dbReference type="Google" id="ProtNLM"/>
    </source>
</evidence>
<evidence type="ECO:0000313" key="3">
    <source>
        <dbReference type="Proteomes" id="UP000042527"/>
    </source>
</evidence>
<dbReference type="OrthoDB" id="9813102at2"/>
<gene>
    <name evidence="2" type="ORF">TPHV1_310007</name>
</gene>
<name>A0A0B7GV36_TREPH</name>
<dbReference type="Proteomes" id="UP000042527">
    <property type="component" value="Unassembled WGS sequence"/>
</dbReference>
<proteinExistence type="predicted"/>
<reference evidence="3" key="1">
    <citation type="submission" date="2015-01" db="EMBL/GenBank/DDBJ databases">
        <authorList>
            <person name="Manzoor Shahid"/>
            <person name="Zubair Saima"/>
        </authorList>
    </citation>
    <scope>NUCLEOTIDE SEQUENCE [LARGE SCALE GENOMIC DNA]</scope>
    <source>
        <strain evidence="3">V1</strain>
    </source>
</reference>
<dbReference type="RefSeq" id="WP_044634788.1">
    <property type="nucleotide sequence ID" value="NZ_CDNC01000025.1"/>
</dbReference>
<dbReference type="EMBL" id="CDNC01000025">
    <property type="protein sequence ID" value="CEM62378.1"/>
    <property type="molecule type" value="Genomic_DNA"/>
</dbReference>
<sequence length="146" mass="16359">MKKIFLYISSLIVVSLFTSCLSIPSSAVSSGPRTLILNGVTVSATDTDNGFTAWYCVDYVYGGSVLVEVGYFYKNGSQYGFVLYDGGYIGELAYFSRDGLNYRWDWGENEKYSFVIKPDGTGLYYDFSTSKDGTAKPRDVYKAYKR</sequence>
<evidence type="ECO:0000313" key="2">
    <source>
        <dbReference type="EMBL" id="CEM62378.1"/>
    </source>
</evidence>